<feature type="region of interest" description="Disordered" evidence="8">
    <location>
        <begin position="1"/>
        <end position="26"/>
    </location>
</feature>
<keyword evidence="4" id="KW-0597">Phosphoprotein</keyword>
<feature type="compositionally biased region" description="Pro residues" evidence="8">
    <location>
        <begin position="374"/>
        <end position="383"/>
    </location>
</feature>
<dbReference type="PROSITE" id="PS51082">
    <property type="entry name" value="WH2"/>
    <property type="match status" value="1"/>
</dbReference>
<keyword evidence="5 7" id="KW-0009">Actin-binding</keyword>
<dbReference type="Pfam" id="PF02205">
    <property type="entry name" value="WH2"/>
    <property type="match status" value="1"/>
</dbReference>
<evidence type="ECO:0000256" key="4">
    <source>
        <dbReference type="ARBA" id="ARBA00022553"/>
    </source>
</evidence>
<feature type="compositionally biased region" description="Acidic residues" evidence="8">
    <location>
        <begin position="532"/>
        <end position="542"/>
    </location>
</feature>
<evidence type="ECO:0000313" key="9">
    <source>
        <dbReference type="EMBL" id="CAD7225454.1"/>
    </source>
</evidence>
<gene>
    <name evidence="9" type="ORF">CTOB1V02_LOCUS3394</name>
</gene>
<evidence type="ECO:0000256" key="1">
    <source>
        <dbReference type="ARBA" id="ARBA00004245"/>
    </source>
</evidence>
<keyword evidence="6 7" id="KW-0206">Cytoskeleton</keyword>
<evidence type="ECO:0000256" key="8">
    <source>
        <dbReference type="SAM" id="MobiDB-lite"/>
    </source>
</evidence>
<dbReference type="PANTHER" id="PTHR12902:SF1">
    <property type="entry name" value="WISKOTT-ALDRICH SYNDROME PROTEIN FAMILY MEMBER"/>
    <property type="match status" value="1"/>
</dbReference>
<dbReference type="GO" id="GO:0005856">
    <property type="term" value="C:cytoskeleton"/>
    <property type="evidence" value="ECO:0007669"/>
    <property type="project" value="UniProtKB-SubCell"/>
</dbReference>
<dbReference type="GO" id="GO:0031209">
    <property type="term" value="C:SCAR complex"/>
    <property type="evidence" value="ECO:0007669"/>
    <property type="project" value="TreeGrafter"/>
</dbReference>
<name>A0A7R8W5T1_9CRUS</name>
<dbReference type="Gene3D" id="6.10.280.150">
    <property type="match status" value="2"/>
</dbReference>
<proteinExistence type="inferred from homology"/>
<feature type="region of interest" description="Disordered" evidence="8">
    <location>
        <begin position="276"/>
        <end position="479"/>
    </location>
</feature>
<dbReference type="GO" id="GO:0034237">
    <property type="term" value="F:protein kinase A regulatory subunit binding"/>
    <property type="evidence" value="ECO:0007669"/>
    <property type="project" value="TreeGrafter"/>
</dbReference>
<dbReference type="SMART" id="SM00246">
    <property type="entry name" value="WH2"/>
    <property type="match status" value="1"/>
</dbReference>
<feature type="compositionally biased region" description="Pro residues" evidence="8">
    <location>
        <begin position="402"/>
        <end position="451"/>
    </location>
</feature>
<feature type="compositionally biased region" description="Basic and acidic residues" evidence="8">
    <location>
        <begin position="213"/>
        <end position="225"/>
    </location>
</feature>
<dbReference type="OrthoDB" id="1060785at2759"/>
<dbReference type="PRINTS" id="PR01217">
    <property type="entry name" value="PRICHEXTENSN"/>
</dbReference>
<dbReference type="PANTHER" id="PTHR12902">
    <property type="entry name" value="WASP-1"/>
    <property type="match status" value="1"/>
</dbReference>
<dbReference type="EMBL" id="OB660576">
    <property type="protein sequence ID" value="CAD7225454.1"/>
    <property type="molecule type" value="Genomic_DNA"/>
</dbReference>
<evidence type="ECO:0000256" key="3">
    <source>
        <dbReference type="ARBA" id="ARBA00022490"/>
    </source>
</evidence>
<keyword evidence="3 7" id="KW-0963">Cytoplasm</keyword>
<dbReference type="GO" id="GO:0071933">
    <property type="term" value="F:Arp2/3 complex binding"/>
    <property type="evidence" value="ECO:0007669"/>
    <property type="project" value="TreeGrafter"/>
</dbReference>
<feature type="region of interest" description="Disordered" evidence="8">
    <location>
        <begin position="521"/>
        <end position="542"/>
    </location>
</feature>
<comment type="subunit">
    <text evidence="7">Binds actin and the Arp2/3 complex.</text>
</comment>
<organism evidence="9">
    <name type="scientific">Cyprideis torosa</name>
    <dbReference type="NCBI Taxonomy" id="163714"/>
    <lineage>
        <taxon>Eukaryota</taxon>
        <taxon>Metazoa</taxon>
        <taxon>Ecdysozoa</taxon>
        <taxon>Arthropoda</taxon>
        <taxon>Crustacea</taxon>
        <taxon>Oligostraca</taxon>
        <taxon>Ostracoda</taxon>
        <taxon>Podocopa</taxon>
        <taxon>Podocopida</taxon>
        <taxon>Cytherocopina</taxon>
        <taxon>Cytheroidea</taxon>
        <taxon>Cytherideidae</taxon>
        <taxon>Cyprideis</taxon>
    </lineage>
</organism>
<feature type="compositionally biased region" description="Basic residues" evidence="8">
    <location>
        <begin position="175"/>
        <end position="185"/>
    </location>
</feature>
<evidence type="ECO:0000256" key="5">
    <source>
        <dbReference type="ARBA" id="ARBA00023203"/>
    </source>
</evidence>
<dbReference type="InterPro" id="IPR028288">
    <property type="entry name" value="SCAR/WAVE_fam"/>
</dbReference>
<dbReference type="GO" id="GO:0003779">
    <property type="term" value="F:actin binding"/>
    <property type="evidence" value="ECO:0007669"/>
    <property type="project" value="UniProtKB-UniRule"/>
</dbReference>
<evidence type="ECO:0000256" key="6">
    <source>
        <dbReference type="ARBA" id="ARBA00023212"/>
    </source>
</evidence>
<dbReference type="GO" id="GO:2000601">
    <property type="term" value="P:positive regulation of Arp2/3 complex-mediated actin nucleation"/>
    <property type="evidence" value="ECO:0007669"/>
    <property type="project" value="TreeGrafter"/>
</dbReference>
<comment type="function">
    <text evidence="7">Downstream effector molecule involved in the transmission of signals from tyrosine kinase receptors and small GTPases to the actin cytoskeleton. Promotes formation of actin filaments. Part of the WAVE complex that regulates lamellipodia formation. The WAVE complex regulates actin filament reorganization via its interaction with the Arp2/3 complex.</text>
</comment>
<dbReference type="GO" id="GO:0030036">
    <property type="term" value="P:actin cytoskeleton organization"/>
    <property type="evidence" value="ECO:0007669"/>
    <property type="project" value="UniProtKB-UniRule"/>
</dbReference>
<sequence length="542" mass="59136">MPLPKRSVSPAHVTRNTLPDKDCGKPNELEEITNGTLANIIRQLSSLSKHAEDMFAELLGEAQNIVQRTNVLQTKVDRLMSQVTQLDHSVEEVSLTDIHRRGVFRSNVLFDQAVVSRESMPPAMKDTYLSCDPPPPLDKFTPYRDDGKDGLKFYTDPNYFFTLWKQEMLRDTKHDKSKKVHHRSRGSVDSGSGSAGQPGRHKKKVRTPQNTREQQKQKAAEKGEILADQIGHSPVIGGIKDYPNIQDIDIRDIPRLTDYAGSPMSNAREQFYNDHLPSSAEPLSENEFHRGSMPMPPPPYEFQQSPLHTGRPSEPPPQPPTMNTSSDALPNGLTLITPPPPIGLSSPQQGPVIFSPPPGYHRMSRGNSVTRDSLPPPPPPPMVSHPVNGGVSMPSGPSRDSLPPPPPSPPTLPTVCSPLPPPPPPNHAPTPPPPPPPPPLPTSPLKVPPSFPNGDVTSRTPVSAAAPPKMGPPRGVDRSDLLQAIREGIQLRKVEQRQQEAKKADPLADVASILQRRVAMEISDSESSGESGDSDSEWGDEA</sequence>
<feature type="region of interest" description="Disordered" evidence="8">
    <location>
        <begin position="173"/>
        <end position="226"/>
    </location>
</feature>
<dbReference type="Gene3D" id="1.20.5.340">
    <property type="match status" value="1"/>
</dbReference>
<evidence type="ECO:0000256" key="2">
    <source>
        <dbReference type="ARBA" id="ARBA00006993"/>
    </source>
</evidence>
<dbReference type="FunFam" id="1.20.5.340:FF:000012">
    <property type="entry name" value="Wiskott-Aldrich syndrome protein family member 1"/>
    <property type="match status" value="1"/>
</dbReference>
<evidence type="ECO:0000256" key="7">
    <source>
        <dbReference type="RuleBase" id="RU367034"/>
    </source>
</evidence>
<comment type="subcellular location">
    <subcellularLocation>
        <location evidence="1 7">Cytoplasm</location>
        <location evidence="1 7">Cytoskeleton</location>
    </subcellularLocation>
</comment>
<dbReference type="InterPro" id="IPR003124">
    <property type="entry name" value="WH2_dom"/>
</dbReference>
<comment type="similarity">
    <text evidence="2 7">Belongs to the SCAR/WAVE family.</text>
</comment>
<accession>A0A7R8W5T1</accession>
<dbReference type="AlphaFoldDB" id="A0A7R8W5T1"/>
<reference evidence="9" key="1">
    <citation type="submission" date="2020-11" db="EMBL/GenBank/DDBJ databases">
        <authorList>
            <person name="Tran Van P."/>
        </authorList>
    </citation>
    <scope>NUCLEOTIDE SEQUENCE</scope>
</reference>
<protein>
    <recommendedName>
        <fullName evidence="7">Wiskott-Aldrich syndrome protein family member</fullName>
        <shortName evidence="7">WASP family protein member</shortName>
    </recommendedName>
</protein>